<dbReference type="SUPFAM" id="SSF103481">
    <property type="entry name" value="Multidrug resistance efflux transporter EmrE"/>
    <property type="match status" value="2"/>
</dbReference>
<proteinExistence type="inferred from homology"/>
<evidence type="ECO:0000256" key="1">
    <source>
        <dbReference type="ARBA" id="ARBA00004141"/>
    </source>
</evidence>
<evidence type="ECO:0000256" key="4">
    <source>
        <dbReference type="ARBA" id="ARBA00022989"/>
    </source>
</evidence>
<feature type="transmembrane region" description="Helical" evidence="6">
    <location>
        <begin position="74"/>
        <end position="95"/>
    </location>
</feature>
<dbReference type="EMBL" id="JAMXLY010000001">
    <property type="protein sequence ID" value="MCO6024319.1"/>
    <property type="molecule type" value="Genomic_DNA"/>
</dbReference>
<feature type="transmembrane region" description="Helical" evidence="6">
    <location>
        <begin position="281"/>
        <end position="297"/>
    </location>
</feature>
<dbReference type="InterPro" id="IPR000620">
    <property type="entry name" value="EamA_dom"/>
</dbReference>
<dbReference type="InterPro" id="IPR037185">
    <property type="entry name" value="EmrE-like"/>
</dbReference>
<comment type="caution">
    <text evidence="8">The sequence shown here is derived from an EMBL/GenBank/DDBJ whole genome shotgun (WGS) entry which is preliminary data.</text>
</comment>
<reference evidence="8 9" key="1">
    <citation type="submission" date="2022-06" db="EMBL/GenBank/DDBJ databases">
        <title>A taxonomic note on the genus Prevotella: Description of four novel genera and emended description of the genera Hallella and Xylanibacter.</title>
        <authorList>
            <person name="Hitch T.C.A."/>
        </authorList>
    </citation>
    <scope>NUCLEOTIDE SEQUENCE [LARGE SCALE GENOMIC DNA]</scope>
    <source>
        <strain evidence="8 9">DSM 100619</strain>
    </source>
</reference>
<dbReference type="PANTHER" id="PTHR32322">
    <property type="entry name" value="INNER MEMBRANE TRANSPORTER"/>
    <property type="match status" value="1"/>
</dbReference>
<evidence type="ECO:0000256" key="2">
    <source>
        <dbReference type="ARBA" id="ARBA00007362"/>
    </source>
</evidence>
<feature type="transmembrane region" description="Helical" evidence="6">
    <location>
        <begin position="42"/>
        <end position="62"/>
    </location>
</feature>
<comment type="subcellular location">
    <subcellularLocation>
        <location evidence="1">Membrane</location>
        <topology evidence="1">Multi-pass membrane protein</topology>
    </subcellularLocation>
</comment>
<keyword evidence="4 6" id="KW-1133">Transmembrane helix</keyword>
<name>A0ABT1BTN1_9BACT</name>
<gene>
    <name evidence="8" type="ORF">NG821_00405</name>
</gene>
<evidence type="ECO:0000313" key="9">
    <source>
        <dbReference type="Proteomes" id="UP001204015"/>
    </source>
</evidence>
<dbReference type="Proteomes" id="UP001204015">
    <property type="component" value="Unassembled WGS sequence"/>
</dbReference>
<evidence type="ECO:0000256" key="3">
    <source>
        <dbReference type="ARBA" id="ARBA00022692"/>
    </source>
</evidence>
<feature type="transmembrane region" description="Helical" evidence="6">
    <location>
        <begin position="161"/>
        <end position="180"/>
    </location>
</feature>
<feature type="transmembrane region" description="Helical" evidence="6">
    <location>
        <begin position="12"/>
        <end position="30"/>
    </location>
</feature>
<dbReference type="PANTHER" id="PTHR32322:SF2">
    <property type="entry name" value="EAMA DOMAIN-CONTAINING PROTEIN"/>
    <property type="match status" value="1"/>
</dbReference>
<comment type="similarity">
    <text evidence="2">Belongs to the EamA transporter family.</text>
</comment>
<feature type="transmembrane region" description="Helical" evidence="6">
    <location>
        <begin position="255"/>
        <end position="275"/>
    </location>
</feature>
<feature type="transmembrane region" description="Helical" evidence="6">
    <location>
        <begin position="192"/>
        <end position="210"/>
    </location>
</feature>
<feature type="transmembrane region" description="Helical" evidence="6">
    <location>
        <begin position="101"/>
        <end position="120"/>
    </location>
</feature>
<keyword evidence="9" id="KW-1185">Reference proteome</keyword>
<protein>
    <submittedName>
        <fullName evidence="8">DMT family transporter</fullName>
    </submittedName>
</protein>
<evidence type="ECO:0000256" key="5">
    <source>
        <dbReference type="ARBA" id="ARBA00023136"/>
    </source>
</evidence>
<organism evidence="8 9">
    <name type="scientific">Segatella cerevisiae</name>
    <dbReference type="NCBI Taxonomy" id="2053716"/>
    <lineage>
        <taxon>Bacteria</taxon>
        <taxon>Pseudomonadati</taxon>
        <taxon>Bacteroidota</taxon>
        <taxon>Bacteroidia</taxon>
        <taxon>Bacteroidales</taxon>
        <taxon>Prevotellaceae</taxon>
        <taxon>Segatella</taxon>
    </lineage>
</organism>
<feature type="domain" description="EamA" evidence="7">
    <location>
        <begin position="158"/>
        <end position="295"/>
    </location>
</feature>
<evidence type="ECO:0000259" key="7">
    <source>
        <dbReference type="Pfam" id="PF00892"/>
    </source>
</evidence>
<feature type="domain" description="EamA" evidence="7">
    <location>
        <begin position="11"/>
        <end position="143"/>
    </location>
</feature>
<keyword evidence="3 6" id="KW-0812">Transmembrane</keyword>
<dbReference type="Pfam" id="PF00892">
    <property type="entry name" value="EamA"/>
    <property type="match status" value="2"/>
</dbReference>
<keyword evidence="5 6" id="KW-0472">Membrane</keyword>
<evidence type="ECO:0000313" key="8">
    <source>
        <dbReference type="EMBL" id="MCO6024319.1"/>
    </source>
</evidence>
<dbReference type="InterPro" id="IPR050638">
    <property type="entry name" value="AA-Vitamin_Transporters"/>
</dbReference>
<accession>A0ABT1BTN1</accession>
<dbReference type="RefSeq" id="WP_252759679.1">
    <property type="nucleotide sequence ID" value="NZ_JAMXLY010000001.1"/>
</dbReference>
<feature type="transmembrane region" description="Helical" evidence="6">
    <location>
        <begin position="222"/>
        <end position="243"/>
    </location>
</feature>
<evidence type="ECO:0000256" key="6">
    <source>
        <dbReference type="SAM" id="Phobius"/>
    </source>
</evidence>
<sequence length="314" mass="34836">MKRHFSKPLRAHLSIFCAEIFWGSMAPIGKSAMTHGIDGIDLVTFRVIGGVLLFWLSSLFVPTEHVPVKDKLKFIGAAVLGLICNQFCYNIGLSITSPNNASIMTTTMPIFSMIFSFLILKEPITIKKLSGVFIGCMGALILILTSVSASNAKVGNIRGDLLCLIAQCSFALYLTLYNPLVRKYSVITTNKWMFLWAAILIVPFSGYHVTTTVNWGHIPASTWWEAGYVVFIGTYVCYLLTMIAQQVLRPTVVSIYNYIQPIVAVTISVLTGIGIFKWSQGLAIILVFSGVWLVTHSKSKRDTDIMKHEVTRKP</sequence>
<feature type="transmembrane region" description="Helical" evidence="6">
    <location>
        <begin position="132"/>
        <end position="149"/>
    </location>
</feature>